<evidence type="ECO:0000256" key="3">
    <source>
        <dbReference type="ARBA" id="ARBA00022833"/>
    </source>
</evidence>
<reference evidence="9" key="1">
    <citation type="submission" date="2020-08" db="EMBL/GenBank/DDBJ databases">
        <title>Multicomponent nature underlies the extraordinary mechanical properties of spider dragline silk.</title>
        <authorList>
            <person name="Kono N."/>
            <person name="Nakamura H."/>
            <person name="Mori M."/>
            <person name="Yoshida Y."/>
            <person name="Ohtoshi R."/>
            <person name="Malay A.D."/>
            <person name="Moran D.A.P."/>
            <person name="Tomita M."/>
            <person name="Numata K."/>
            <person name="Arakawa K."/>
        </authorList>
    </citation>
    <scope>NUCLEOTIDE SEQUENCE</scope>
</reference>
<feature type="region of interest" description="Disordered" evidence="6">
    <location>
        <begin position="349"/>
        <end position="466"/>
    </location>
</feature>
<dbReference type="GO" id="GO:0016567">
    <property type="term" value="P:protein ubiquitination"/>
    <property type="evidence" value="ECO:0007669"/>
    <property type="project" value="InterPro"/>
</dbReference>
<dbReference type="InterPro" id="IPR001293">
    <property type="entry name" value="Znf_TRAF"/>
</dbReference>
<keyword evidence="2 4" id="KW-0863">Zinc-finger</keyword>
<feature type="domain" description="TRAF-type" evidence="8">
    <location>
        <begin position="173"/>
        <end position="217"/>
    </location>
</feature>
<feature type="zinc finger region" description="TRAF-type" evidence="4">
    <location>
        <begin position="173"/>
        <end position="217"/>
    </location>
</feature>
<dbReference type="InterPro" id="IPR001841">
    <property type="entry name" value="Znf_RING"/>
</dbReference>
<evidence type="ECO:0000313" key="10">
    <source>
        <dbReference type="Proteomes" id="UP000886998"/>
    </source>
</evidence>
<keyword evidence="3 4" id="KW-0862">Zinc</keyword>
<evidence type="ECO:0000256" key="4">
    <source>
        <dbReference type="PROSITE-ProRule" id="PRU00207"/>
    </source>
</evidence>
<evidence type="ECO:0000259" key="8">
    <source>
        <dbReference type="PROSITE" id="PS50145"/>
    </source>
</evidence>
<evidence type="ECO:0000256" key="5">
    <source>
        <dbReference type="SAM" id="Coils"/>
    </source>
</evidence>
<comment type="caution">
    <text evidence="9">The sequence shown here is derived from an EMBL/GenBank/DDBJ whole genome shotgun (WGS) entry which is preliminary data.</text>
</comment>
<accession>A0A8X6XV37</accession>
<dbReference type="InterPro" id="IPR017907">
    <property type="entry name" value="Znf_RING_CS"/>
</dbReference>
<dbReference type="Proteomes" id="UP000886998">
    <property type="component" value="Unassembled WGS sequence"/>
</dbReference>
<feature type="compositionally biased region" description="Polar residues" evidence="6">
    <location>
        <begin position="355"/>
        <end position="377"/>
    </location>
</feature>
<gene>
    <name evidence="9" type="primary">pdzrn3b</name>
    <name evidence="9" type="ORF">TNIN_286981</name>
</gene>
<evidence type="ECO:0000259" key="7">
    <source>
        <dbReference type="PROSITE" id="PS50089"/>
    </source>
</evidence>
<dbReference type="SMART" id="SM00184">
    <property type="entry name" value="RING"/>
    <property type="match status" value="1"/>
</dbReference>
<protein>
    <submittedName>
        <fullName evidence="9">E3 ubiquitin-protein ligase PDZRN3-B</fullName>
    </submittedName>
</protein>
<feature type="compositionally biased region" description="Basic and acidic residues" evidence="6">
    <location>
        <begin position="14"/>
        <end position="26"/>
    </location>
</feature>
<dbReference type="OrthoDB" id="6436613at2759"/>
<evidence type="ECO:0000256" key="6">
    <source>
        <dbReference type="SAM" id="MobiDB-lite"/>
    </source>
</evidence>
<proteinExistence type="predicted"/>
<keyword evidence="10" id="KW-1185">Reference proteome</keyword>
<keyword evidence="1 4" id="KW-0479">Metal-binding</keyword>
<dbReference type="InterPro" id="IPR003613">
    <property type="entry name" value="Ubox_domain"/>
</dbReference>
<feature type="compositionally biased region" description="Polar residues" evidence="6">
    <location>
        <begin position="426"/>
        <end position="442"/>
    </location>
</feature>
<dbReference type="SMART" id="SM00504">
    <property type="entry name" value="Ubox"/>
    <property type="match status" value="1"/>
</dbReference>
<dbReference type="Gene3D" id="3.30.40.10">
    <property type="entry name" value="Zinc/RING finger domain, C3HC4 (zinc finger)"/>
    <property type="match status" value="2"/>
</dbReference>
<dbReference type="GO" id="GO:0004842">
    <property type="term" value="F:ubiquitin-protein transferase activity"/>
    <property type="evidence" value="ECO:0007669"/>
    <property type="project" value="InterPro"/>
</dbReference>
<dbReference type="EMBL" id="BMAV01012709">
    <property type="protein sequence ID" value="GFY59638.1"/>
    <property type="molecule type" value="Genomic_DNA"/>
</dbReference>
<feature type="compositionally biased region" description="Polar residues" evidence="6">
    <location>
        <begin position="451"/>
        <end position="466"/>
    </location>
</feature>
<dbReference type="AlphaFoldDB" id="A0A8X6XV37"/>
<feature type="domain" description="RING-type" evidence="7">
    <location>
        <begin position="91"/>
        <end position="129"/>
    </location>
</feature>
<dbReference type="SUPFAM" id="SSF57850">
    <property type="entry name" value="RING/U-box"/>
    <property type="match status" value="1"/>
</dbReference>
<keyword evidence="5" id="KW-0175">Coiled coil</keyword>
<evidence type="ECO:0000313" key="9">
    <source>
        <dbReference type="EMBL" id="GFY59638.1"/>
    </source>
</evidence>
<feature type="region of interest" description="Disordered" evidence="6">
    <location>
        <begin position="1"/>
        <end position="26"/>
    </location>
</feature>
<name>A0A8X6XV37_9ARAC</name>
<dbReference type="InterPro" id="IPR013083">
    <property type="entry name" value="Znf_RING/FYVE/PHD"/>
</dbReference>
<feature type="region of interest" description="Disordered" evidence="6">
    <location>
        <begin position="530"/>
        <end position="597"/>
    </location>
</feature>
<feature type="compositionally biased region" description="Acidic residues" evidence="6">
    <location>
        <begin position="554"/>
        <end position="568"/>
    </location>
</feature>
<dbReference type="PANTHER" id="PTHR10131:SF157">
    <property type="entry name" value="RECEPTOR-ASSOCIATED FACTOR, PUTATIVE-RELATED"/>
    <property type="match status" value="1"/>
</dbReference>
<dbReference type="PROSITE" id="PS00518">
    <property type="entry name" value="ZF_RING_1"/>
    <property type="match status" value="1"/>
</dbReference>
<evidence type="ECO:0000256" key="1">
    <source>
        <dbReference type="ARBA" id="ARBA00022723"/>
    </source>
</evidence>
<dbReference type="PROSITE" id="PS50145">
    <property type="entry name" value="ZF_TRAF"/>
    <property type="match status" value="1"/>
</dbReference>
<evidence type="ECO:0000256" key="2">
    <source>
        <dbReference type="ARBA" id="ARBA00022771"/>
    </source>
</evidence>
<dbReference type="GO" id="GO:0008270">
    <property type="term" value="F:zinc ion binding"/>
    <property type="evidence" value="ECO:0007669"/>
    <property type="project" value="UniProtKB-KW"/>
</dbReference>
<dbReference type="GO" id="GO:0043122">
    <property type="term" value="P:regulation of canonical NF-kappaB signal transduction"/>
    <property type="evidence" value="ECO:0007669"/>
    <property type="project" value="TreeGrafter"/>
</dbReference>
<feature type="coiled-coil region" evidence="5">
    <location>
        <begin position="232"/>
        <end position="283"/>
    </location>
</feature>
<sequence>MPDPARSSPYNLRSRGEKTMKACSRSSDRTVQAKEGPFRKAKKSGNVYLHCTSIQISFFFYHNFAMCSMAPPLWAYQVDYFDPPPDEELICSICRSVFCDPVQSPCNHVFCRNCINKWLENNRNCPICRKRTTRYTVQEVLPLIKNMIMKLNLRCHNMERGCEEKFPLEASEAHLKVCVYETVRCGNRPCKEMLFRKDMPDHELNNCPHRYIRCQTCCLKVQSVQPDRHNCIKALKKRLKEKNDLIKKKMNKIKELQTEIRNLKEAAEQYEQASSDMSSLESISAADIMINLPSLSSNSSFDSTNYISDSFEEDSSFGLSASDILEGLERNYNRLSEEYVHADAFTNDDSIEYPRSSSPVVQEHSNATDVLDSSYNDEPQIRRPAKRRHPTLALDSSEDENNRDLEPAPIPSPKRTLWHQNRSENGHSSSHAVAVSTQQNFSEGAGRSGCLPSSSSTNASQDNALNPNAHFRLRPRLTNPGTEQTVSTASIAAQRNGSAIFERTIALLEQYNLESDPEWLPSNSVESLRDADFGSDDSLAQPVPLHMTSSDESSLSDDSSDTSYEDAENGTVFSSVLGSSSSDDPDWIPQPRFKNRD</sequence>
<dbReference type="SUPFAM" id="SSF49599">
    <property type="entry name" value="TRAF domain-like"/>
    <property type="match status" value="1"/>
</dbReference>
<organism evidence="9 10">
    <name type="scientific">Trichonephila inaurata madagascariensis</name>
    <dbReference type="NCBI Taxonomy" id="2747483"/>
    <lineage>
        <taxon>Eukaryota</taxon>
        <taxon>Metazoa</taxon>
        <taxon>Ecdysozoa</taxon>
        <taxon>Arthropoda</taxon>
        <taxon>Chelicerata</taxon>
        <taxon>Arachnida</taxon>
        <taxon>Araneae</taxon>
        <taxon>Araneomorphae</taxon>
        <taxon>Entelegynae</taxon>
        <taxon>Araneoidea</taxon>
        <taxon>Nephilidae</taxon>
        <taxon>Trichonephila</taxon>
        <taxon>Trichonephila inaurata</taxon>
    </lineage>
</organism>
<dbReference type="Pfam" id="PF13639">
    <property type="entry name" value="zf-RING_2"/>
    <property type="match status" value="1"/>
</dbReference>
<dbReference type="PROSITE" id="PS50089">
    <property type="entry name" value="ZF_RING_2"/>
    <property type="match status" value="1"/>
</dbReference>
<dbReference type="PANTHER" id="PTHR10131">
    <property type="entry name" value="TNF RECEPTOR ASSOCIATED FACTOR"/>
    <property type="match status" value="1"/>
</dbReference>